<feature type="domain" description="MATH" evidence="4">
    <location>
        <begin position="21"/>
        <end position="134"/>
    </location>
</feature>
<dbReference type="CDD" id="cd18280">
    <property type="entry name" value="BTB_POZ_BPM_plant"/>
    <property type="match status" value="1"/>
</dbReference>
<evidence type="ECO:0000259" key="3">
    <source>
        <dbReference type="PROSITE" id="PS50097"/>
    </source>
</evidence>
<accession>A0AAD8TPU8</accession>
<comment type="similarity">
    <text evidence="2">Belongs to the Tdpoz family.</text>
</comment>
<dbReference type="InterPro" id="IPR056423">
    <property type="entry name" value="BACK_BPM_SPOP"/>
</dbReference>
<dbReference type="GO" id="GO:0016567">
    <property type="term" value="P:protein ubiquitination"/>
    <property type="evidence" value="ECO:0007669"/>
    <property type="project" value="InterPro"/>
</dbReference>
<comment type="caution">
    <text evidence="5">The sequence shown here is derived from an EMBL/GenBank/DDBJ whole genome shotgun (WGS) entry which is preliminary data.</text>
</comment>
<dbReference type="SMART" id="SM00225">
    <property type="entry name" value="BTB"/>
    <property type="match status" value="1"/>
</dbReference>
<evidence type="ECO:0000313" key="6">
    <source>
        <dbReference type="Proteomes" id="UP001231189"/>
    </source>
</evidence>
<gene>
    <name evidence="5" type="ORF">QYE76_046371</name>
</gene>
<dbReference type="PANTHER" id="PTHR26379:SF388">
    <property type="entry name" value="OS04G0625700 PROTEIN"/>
    <property type="match status" value="1"/>
</dbReference>
<comment type="pathway">
    <text evidence="1">Protein modification; protein ubiquitination.</text>
</comment>
<dbReference type="CDD" id="cd00121">
    <property type="entry name" value="MATH"/>
    <property type="match status" value="1"/>
</dbReference>
<dbReference type="InterPro" id="IPR000210">
    <property type="entry name" value="BTB/POZ_dom"/>
</dbReference>
<dbReference type="InterPro" id="IPR045005">
    <property type="entry name" value="BPM1-6"/>
</dbReference>
<dbReference type="PROSITE" id="PS50097">
    <property type="entry name" value="BTB"/>
    <property type="match status" value="1"/>
</dbReference>
<dbReference type="Pfam" id="PF24570">
    <property type="entry name" value="BACK_BPM_SPOP"/>
    <property type="match status" value="1"/>
</dbReference>
<dbReference type="SUPFAM" id="SSF54695">
    <property type="entry name" value="POZ domain"/>
    <property type="match status" value="1"/>
</dbReference>
<name>A0AAD8TPU8_LOLMU</name>
<organism evidence="5 6">
    <name type="scientific">Lolium multiflorum</name>
    <name type="common">Italian ryegrass</name>
    <name type="synonym">Lolium perenne subsp. multiflorum</name>
    <dbReference type="NCBI Taxonomy" id="4521"/>
    <lineage>
        <taxon>Eukaryota</taxon>
        <taxon>Viridiplantae</taxon>
        <taxon>Streptophyta</taxon>
        <taxon>Embryophyta</taxon>
        <taxon>Tracheophyta</taxon>
        <taxon>Spermatophyta</taxon>
        <taxon>Magnoliopsida</taxon>
        <taxon>Liliopsida</taxon>
        <taxon>Poales</taxon>
        <taxon>Poaceae</taxon>
        <taxon>BOP clade</taxon>
        <taxon>Pooideae</taxon>
        <taxon>Poodae</taxon>
        <taxon>Poeae</taxon>
        <taxon>Poeae Chloroplast Group 2 (Poeae type)</taxon>
        <taxon>Loliodinae</taxon>
        <taxon>Loliinae</taxon>
        <taxon>Lolium</taxon>
    </lineage>
</organism>
<dbReference type="PANTHER" id="PTHR26379">
    <property type="entry name" value="BTB/POZ AND MATH DOMAIN-CONTAINING PROTEIN 1"/>
    <property type="match status" value="1"/>
</dbReference>
<evidence type="ECO:0000313" key="5">
    <source>
        <dbReference type="EMBL" id="KAK1685523.1"/>
    </source>
</evidence>
<dbReference type="Gene3D" id="6.10.250.3030">
    <property type="match status" value="1"/>
</dbReference>
<dbReference type="AlphaFoldDB" id="A0AAD8TPU8"/>
<dbReference type="EMBL" id="JAUUTY010000002">
    <property type="protein sequence ID" value="KAK1685523.1"/>
    <property type="molecule type" value="Genomic_DNA"/>
</dbReference>
<feature type="domain" description="BTB" evidence="3">
    <location>
        <begin position="159"/>
        <end position="226"/>
    </location>
</feature>
<reference evidence="5" key="1">
    <citation type="submission" date="2023-07" db="EMBL/GenBank/DDBJ databases">
        <title>A chromosome-level genome assembly of Lolium multiflorum.</title>
        <authorList>
            <person name="Chen Y."/>
            <person name="Copetti D."/>
            <person name="Kolliker R."/>
            <person name="Studer B."/>
        </authorList>
    </citation>
    <scope>NUCLEOTIDE SEQUENCE</scope>
    <source>
        <strain evidence="5">02402/16</strain>
        <tissue evidence="5">Leaf</tissue>
    </source>
</reference>
<protein>
    <recommendedName>
        <fullName evidence="7">Speckle-type POZ protein-like protein</fullName>
    </recommendedName>
</protein>
<dbReference type="Gene3D" id="2.60.210.10">
    <property type="entry name" value="Apoptosis, Tumor Necrosis Factor Receptor Associated Protein 2, Chain A"/>
    <property type="match status" value="1"/>
</dbReference>
<dbReference type="InterPro" id="IPR008974">
    <property type="entry name" value="TRAF-like"/>
</dbReference>
<dbReference type="Pfam" id="PF00651">
    <property type="entry name" value="BTB"/>
    <property type="match status" value="1"/>
</dbReference>
<dbReference type="Pfam" id="PF22486">
    <property type="entry name" value="MATH_2"/>
    <property type="match status" value="1"/>
</dbReference>
<evidence type="ECO:0000256" key="2">
    <source>
        <dbReference type="ARBA" id="ARBA00010846"/>
    </source>
</evidence>
<keyword evidence="6" id="KW-1185">Reference proteome</keyword>
<sequence>MADSSWTSPEITSRCIMEHVAATFDYKVSNYLELKGMGVGKLVTSPVFRVGGYDWEIMFYPDGSNKDHHPDEASCYLRYLGQAQEQVRSYSLDDFVFNPSPGSNTWGCIPFADRSELKSMSRVGDGCFTIRCVLTVRKESPPLELPVHLERMLGDGRGADVTFSVGGEEFCAHRSLLAARSPIFAAQLFGPMAEKDMRHVEVMDMEPTIFEMMLHYIYTDSMPPRSDDDGGGYNAPVMQHLLVAADRYAIDRLKHMCEEELCKRMDAETVTNTLALADQHQCERLKKACVAFMASAKVMTAVVETQGFKKHLKICSRPLSLEGIPNEKRQPWIRRKYFLRSRPPSLEGIQKEKRQPLIQRKYLLRSRPLSLKGSTQQKRQPSIQRKYLLRSRPLSVEGIPQGGKEKRQPSIQRKYLLRSRPFVPVH</sequence>
<dbReference type="Proteomes" id="UP001231189">
    <property type="component" value="Unassembled WGS sequence"/>
</dbReference>
<evidence type="ECO:0000256" key="1">
    <source>
        <dbReference type="ARBA" id="ARBA00004906"/>
    </source>
</evidence>
<dbReference type="InterPro" id="IPR002083">
    <property type="entry name" value="MATH/TRAF_dom"/>
</dbReference>
<dbReference type="SUPFAM" id="SSF49599">
    <property type="entry name" value="TRAF domain-like"/>
    <property type="match status" value="1"/>
</dbReference>
<evidence type="ECO:0008006" key="7">
    <source>
        <dbReference type="Google" id="ProtNLM"/>
    </source>
</evidence>
<dbReference type="PROSITE" id="PS50144">
    <property type="entry name" value="MATH"/>
    <property type="match status" value="1"/>
</dbReference>
<proteinExistence type="inferred from homology"/>
<dbReference type="InterPro" id="IPR011333">
    <property type="entry name" value="SKP1/BTB/POZ_sf"/>
</dbReference>
<dbReference type="Gene3D" id="3.30.710.10">
    <property type="entry name" value="Potassium Channel Kv1.1, Chain A"/>
    <property type="match status" value="1"/>
</dbReference>
<evidence type="ECO:0000259" key="4">
    <source>
        <dbReference type="PROSITE" id="PS50144"/>
    </source>
</evidence>